<dbReference type="EMBL" id="QBIY01012829">
    <property type="protein sequence ID" value="RXN15786.1"/>
    <property type="molecule type" value="Genomic_DNA"/>
</dbReference>
<proteinExistence type="predicted"/>
<sequence>MFSRGRDKWEALCTICKAGTYVSVANKGCGDLETHIVTAKHRDAVRGGEGSSKLTDFFVQPGKTEDAAHAAEGAFAFHTVKHHHSYRSMDCTSALLKRTFTDSANVKKFSSARTKTEAIVYGVLAPHSVDTTLEALQDIPYLGIATDGSNHGAVKIFPIMVQYFDWKQGGVQSKLIEVKDTPDETAETIAQYLIETLRKNQLTEKCIAFTGDNCNTNFGGVRRDEGGRNVFANLKRILQNKTLIGVGCPAHILNNCVHHGADTLDVEIENILFKIYQYFHIYTVHTESLKEYCEFVDIQYRTLLSHSKTRWLSLFPGIHRLLQMFPALKAFFLSQEKPPVAIKKFFENEFSEIYLWHMHSLMIVFHEHIEDMEKENNSVVEVSNILHSVHNVLQERKENNFMSIKVKELLAQKRKDGHDQDCNQFCAAVNGLYTACLQYLDKWMTPMAEFSPFMWMDLSETPDWNDVETCIKYLREKGVQTDDVKCFDQFTNLKKFAERSNSDGEFKGKQVHRMWTEYFERAKTVQNHSELLKIAQFVFALPSHNANVERVFSLMQSQWTKERNQLSVDSVKGLLLVQYNFKNITCKDFHAYLLNDRKLLGKISSSAKYGWAEKEGTQEDDWEHKGKMNNMLPLFLFFFYFEIFIFSHWPQEGIRMDNLCFFYVPKGSGPIWLDDMKCKGSESSLSDCSFKGWAVTDCTHKEDAGVVCEAGKNIISNHQFSVDNSLGLSDDLGLLFDRGDGCDFNIKVQDLSEEAELTYCVHRLILMIYPELNLTNESRNLSVNVSQTCHPHVSAFLRYFYTRQIEVSITSAQCLHQLAFIFGVKKLMEDVGRVFTLLIPQDTTFRTQVSMYEYAVRTGDFVLQENVLQYLSWNGEFLISYPVWSSVSFHMMDALLQRSDLIVKDEALLLKALERWIQDKVFSTVDKMIS</sequence>
<dbReference type="InterPro" id="IPR036772">
    <property type="entry name" value="SRCR-like_dom_sf"/>
</dbReference>
<keyword evidence="1 2" id="KW-1015">Disulfide bond</keyword>
<evidence type="ECO:0000313" key="5">
    <source>
        <dbReference type="Proteomes" id="UP000290572"/>
    </source>
</evidence>
<dbReference type="SMART" id="SM00202">
    <property type="entry name" value="SR"/>
    <property type="match status" value="1"/>
</dbReference>
<dbReference type="InterPro" id="IPR001190">
    <property type="entry name" value="SRCR"/>
</dbReference>
<dbReference type="GO" id="GO:0016020">
    <property type="term" value="C:membrane"/>
    <property type="evidence" value="ECO:0007669"/>
    <property type="project" value="InterPro"/>
</dbReference>
<dbReference type="Proteomes" id="UP000290572">
    <property type="component" value="Unassembled WGS sequence"/>
</dbReference>
<gene>
    <name evidence="4" type="ORF">ROHU_037089</name>
</gene>
<dbReference type="Gene3D" id="3.30.710.10">
    <property type="entry name" value="Potassium Channel Kv1.1, Chain A"/>
    <property type="match status" value="1"/>
</dbReference>
<dbReference type="Pfam" id="PF00530">
    <property type="entry name" value="SRCR"/>
    <property type="match status" value="1"/>
</dbReference>
<dbReference type="PANTHER" id="PTHR37162">
    <property type="entry name" value="HAT FAMILY DIMERISATION DOMAINCONTAINING PROTEIN-RELATED"/>
    <property type="match status" value="1"/>
</dbReference>
<dbReference type="CDD" id="cd18496">
    <property type="entry name" value="BACK_LGALS3BP"/>
    <property type="match status" value="1"/>
</dbReference>
<evidence type="ECO:0000313" key="4">
    <source>
        <dbReference type="EMBL" id="RXN15786.1"/>
    </source>
</evidence>
<evidence type="ECO:0000259" key="3">
    <source>
        <dbReference type="PROSITE" id="PS50287"/>
    </source>
</evidence>
<protein>
    <submittedName>
        <fullName evidence="4">Galectin-3-binding A-like protein</fullName>
    </submittedName>
</protein>
<dbReference type="SUPFAM" id="SSF54695">
    <property type="entry name" value="POZ domain"/>
    <property type="match status" value="1"/>
</dbReference>
<dbReference type="Pfam" id="PF07707">
    <property type="entry name" value="BACK"/>
    <property type="match status" value="1"/>
</dbReference>
<reference evidence="4 5" key="1">
    <citation type="submission" date="2018-03" db="EMBL/GenBank/DDBJ databases">
        <title>Draft genome sequence of Rohu Carp (Labeo rohita).</title>
        <authorList>
            <person name="Das P."/>
            <person name="Kushwaha B."/>
            <person name="Joshi C.G."/>
            <person name="Kumar D."/>
            <person name="Nagpure N.S."/>
            <person name="Sahoo L."/>
            <person name="Das S.P."/>
            <person name="Bit A."/>
            <person name="Patnaik S."/>
            <person name="Meher P.K."/>
            <person name="Jayasankar P."/>
            <person name="Koringa P.G."/>
            <person name="Patel N.V."/>
            <person name="Hinsu A.T."/>
            <person name="Kumar R."/>
            <person name="Pandey M."/>
            <person name="Agarwal S."/>
            <person name="Srivastava S."/>
            <person name="Singh M."/>
            <person name="Iquebal M.A."/>
            <person name="Jaiswal S."/>
            <person name="Angadi U.B."/>
            <person name="Kumar N."/>
            <person name="Raza M."/>
            <person name="Shah T.M."/>
            <person name="Rai A."/>
            <person name="Jena J.K."/>
        </authorList>
    </citation>
    <scope>NUCLEOTIDE SEQUENCE [LARGE SCALE GENOMIC DNA]</scope>
    <source>
        <strain evidence="4">DASCIFA01</strain>
        <tissue evidence="4">Testis</tissue>
    </source>
</reference>
<evidence type="ECO:0000256" key="1">
    <source>
        <dbReference type="ARBA" id="ARBA00023157"/>
    </source>
</evidence>
<accession>A0A498M8V7</accession>
<dbReference type="SUPFAM" id="SSF53098">
    <property type="entry name" value="Ribonuclease H-like"/>
    <property type="match status" value="1"/>
</dbReference>
<comment type="caution">
    <text evidence="4">The sequence shown here is derived from an EMBL/GenBank/DDBJ whole genome shotgun (WGS) entry which is preliminary data.</text>
</comment>
<organism evidence="4 5">
    <name type="scientific">Labeo rohita</name>
    <name type="common">Indian major carp</name>
    <name type="synonym">Cyprinus rohita</name>
    <dbReference type="NCBI Taxonomy" id="84645"/>
    <lineage>
        <taxon>Eukaryota</taxon>
        <taxon>Metazoa</taxon>
        <taxon>Chordata</taxon>
        <taxon>Craniata</taxon>
        <taxon>Vertebrata</taxon>
        <taxon>Euteleostomi</taxon>
        <taxon>Actinopterygii</taxon>
        <taxon>Neopterygii</taxon>
        <taxon>Teleostei</taxon>
        <taxon>Ostariophysi</taxon>
        <taxon>Cypriniformes</taxon>
        <taxon>Cyprinidae</taxon>
        <taxon>Labeoninae</taxon>
        <taxon>Labeonini</taxon>
        <taxon>Labeo</taxon>
    </lineage>
</organism>
<feature type="domain" description="SRCR" evidence="3">
    <location>
        <begin position="667"/>
        <end position="709"/>
    </location>
</feature>
<feature type="disulfide bond" evidence="2">
    <location>
        <begin position="678"/>
        <end position="688"/>
    </location>
</feature>
<dbReference type="AlphaFoldDB" id="A0A498M8V7"/>
<dbReference type="PANTHER" id="PTHR37162:SF10">
    <property type="entry name" value="DUF4371 DOMAIN-CONTAINING PROTEIN"/>
    <property type="match status" value="1"/>
</dbReference>
<dbReference type="InterPro" id="IPR011705">
    <property type="entry name" value="BACK"/>
</dbReference>
<dbReference type="Gene3D" id="3.10.250.10">
    <property type="entry name" value="SRCR-like domain"/>
    <property type="match status" value="1"/>
</dbReference>
<dbReference type="InterPro" id="IPR012337">
    <property type="entry name" value="RNaseH-like_sf"/>
</dbReference>
<dbReference type="SUPFAM" id="SSF56487">
    <property type="entry name" value="SRCR-like"/>
    <property type="match status" value="1"/>
</dbReference>
<dbReference type="PRINTS" id="PR00258">
    <property type="entry name" value="SPERACTRCPTR"/>
</dbReference>
<dbReference type="PROSITE" id="PS50287">
    <property type="entry name" value="SRCR_2"/>
    <property type="match status" value="1"/>
</dbReference>
<keyword evidence="5" id="KW-1185">Reference proteome</keyword>
<name>A0A498M8V7_LABRO</name>
<evidence type="ECO:0000256" key="2">
    <source>
        <dbReference type="PROSITE-ProRule" id="PRU00196"/>
    </source>
</evidence>
<dbReference type="InterPro" id="IPR011333">
    <property type="entry name" value="SKP1/BTB/POZ_sf"/>
</dbReference>
<comment type="caution">
    <text evidence="2">Lacks conserved residue(s) required for the propagation of feature annotation.</text>
</comment>